<dbReference type="AlphaFoldDB" id="A0A8X6G2B5"/>
<evidence type="ECO:0000313" key="1">
    <source>
        <dbReference type="EMBL" id="GFQ92774.1"/>
    </source>
</evidence>
<gene>
    <name evidence="2" type="ORF">TNCT_268561</name>
    <name evidence="1" type="ORF">TNCT_521571</name>
</gene>
<evidence type="ECO:0000313" key="2">
    <source>
        <dbReference type="EMBL" id="GFR27189.1"/>
    </source>
</evidence>
<proteinExistence type="predicted"/>
<evidence type="ECO:0000313" key="3">
    <source>
        <dbReference type="Proteomes" id="UP000887116"/>
    </source>
</evidence>
<keyword evidence="3" id="KW-1185">Reference proteome</keyword>
<name>A0A8X6G2B5_TRICU</name>
<dbReference type="EMBL" id="BMAO01014081">
    <property type="protein sequence ID" value="GFQ92774.1"/>
    <property type="molecule type" value="Genomic_DNA"/>
</dbReference>
<reference evidence="1" key="1">
    <citation type="submission" date="2020-07" db="EMBL/GenBank/DDBJ databases">
        <title>Multicomponent nature underlies the extraordinary mechanical properties of spider dragline silk.</title>
        <authorList>
            <person name="Kono N."/>
            <person name="Nakamura H."/>
            <person name="Mori M."/>
            <person name="Yoshida Y."/>
            <person name="Ohtoshi R."/>
            <person name="Malay A.D."/>
            <person name="Moran D.A.P."/>
            <person name="Tomita M."/>
            <person name="Numata K."/>
            <person name="Arakawa K."/>
        </authorList>
    </citation>
    <scope>NUCLEOTIDE SEQUENCE</scope>
</reference>
<sequence length="104" mass="11721">MAYQQARSVLGPCFPTMLVLHIRCHCLSVKTAILNSRPGMNCVPPSYPGKMVMKQEKKGKKKWHSPGQQAFMEKTRFMPYLTLACQLDAQELLPPRIGGGEKIF</sequence>
<protein>
    <submittedName>
        <fullName evidence="1">Uncharacterized protein</fullName>
    </submittedName>
</protein>
<organism evidence="1 3">
    <name type="scientific">Trichonephila clavata</name>
    <name type="common">Joro spider</name>
    <name type="synonym">Nephila clavata</name>
    <dbReference type="NCBI Taxonomy" id="2740835"/>
    <lineage>
        <taxon>Eukaryota</taxon>
        <taxon>Metazoa</taxon>
        <taxon>Ecdysozoa</taxon>
        <taxon>Arthropoda</taxon>
        <taxon>Chelicerata</taxon>
        <taxon>Arachnida</taxon>
        <taxon>Araneae</taxon>
        <taxon>Araneomorphae</taxon>
        <taxon>Entelegynae</taxon>
        <taxon>Araneoidea</taxon>
        <taxon>Nephilidae</taxon>
        <taxon>Trichonephila</taxon>
    </lineage>
</organism>
<dbReference type="Proteomes" id="UP000887116">
    <property type="component" value="Unassembled WGS sequence"/>
</dbReference>
<accession>A0A8X6G2B5</accession>
<comment type="caution">
    <text evidence="1">The sequence shown here is derived from an EMBL/GenBank/DDBJ whole genome shotgun (WGS) entry which is preliminary data.</text>
</comment>
<dbReference type="EMBL" id="BMAO01008877">
    <property type="protein sequence ID" value="GFR27189.1"/>
    <property type="molecule type" value="Genomic_DNA"/>
</dbReference>